<dbReference type="GO" id="GO:0004352">
    <property type="term" value="F:glutamate dehydrogenase (NAD+) activity"/>
    <property type="evidence" value="ECO:0007669"/>
    <property type="project" value="TreeGrafter"/>
</dbReference>
<dbReference type="SMART" id="SM00839">
    <property type="entry name" value="ELFV_dehydrog"/>
    <property type="match status" value="1"/>
</dbReference>
<comment type="similarity">
    <text evidence="1 4 8">Belongs to the Glu/Leu/Phe/Val dehydrogenases family.</text>
</comment>
<feature type="binding site" evidence="6">
    <location>
        <position position="221"/>
    </location>
    <ligand>
        <name>NAD(+)</name>
        <dbReference type="ChEBI" id="CHEBI:57540"/>
    </ligand>
</feature>
<gene>
    <name evidence="10" type="primary">gdhA</name>
    <name evidence="10" type="ORF">ACWI_02550</name>
</gene>
<feature type="binding site" evidence="6">
    <location>
        <position position="352"/>
    </location>
    <ligand>
        <name>substrate</name>
    </ligand>
</feature>
<dbReference type="InterPro" id="IPR033922">
    <property type="entry name" value="NAD_bind_Glu_DH"/>
</dbReference>
<dbReference type="Gene3D" id="3.40.50.10860">
    <property type="entry name" value="Leucine Dehydrogenase, chain A, domain 1"/>
    <property type="match status" value="1"/>
</dbReference>
<dbReference type="SUPFAM" id="SSF53223">
    <property type="entry name" value="Aminoacid dehydrogenase-like, N-terminal domain"/>
    <property type="match status" value="1"/>
</dbReference>
<dbReference type="RefSeq" id="WP_070369625.1">
    <property type="nucleotide sequence ID" value="NZ_LKEU01000010.1"/>
</dbReference>
<evidence type="ECO:0000256" key="3">
    <source>
        <dbReference type="ARBA" id="ARBA00023002"/>
    </source>
</evidence>
<reference evidence="10 11" key="1">
    <citation type="submission" date="2015-09" db="EMBL/GenBank/DDBJ databases">
        <title>Genome sequence of Acetobacterium wieringae DSM 1911.</title>
        <authorList>
            <person name="Poehlein A."/>
            <person name="Bengelsdorf F.R."/>
            <person name="Schiel-Bengelsdorf B."/>
            <person name="Duerre P."/>
            <person name="Daniel R."/>
        </authorList>
    </citation>
    <scope>NUCLEOTIDE SEQUENCE [LARGE SCALE GENOMIC DNA]</scope>
    <source>
        <strain evidence="10 11">DSM 1911</strain>
    </source>
</reference>
<protein>
    <recommendedName>
        <fullName evidence="2 4">Glutamate dehydrogenase</fullName>
    </recommendedName>
</protein>
<dbReference type="InterPro" id="IPR033524">
    <property type="entry name" value="Glu/Leu/Phe/Val_DH_AS"/>
</dbReference>
<keyword evidence="6" id="KW-0547">Nucleotide-binding</keyword>
<keyword evidence="6" id="KW-0520">NAD</keyword>
<dbReference type="STRING" id="52694.ACWI_02550"/>
<dbReference type="PIRSF" id="PIRSF000185">
    <property type="entry name" value="Glu_DH"/>
    <property type="match status" value="1"/>
</dbReference>
<feature type="active site" description="Proton donor" evidence="5">
    <location>
        <position position="106"/>
    </location>
</feature>
<evidence type="ECO:0000259" key="9">
    <source>
        <dbReference type="SMART" id="SM00839"/>
    </source>
</evidence>
<dbReference type="InterPro" id="IPR046346">
    <property type="entry name" value="Aminoacid_DH-like_N_sf"/>
</dbReference>
<dbReference type="Pfam" id="PF02812">
    <property type="entry name" value="ELFV_dehydrog_N"/>
    <property type="match status" value="1"/>
</dbReference>
<dbReference type="PROSITE" id="PS00074">
    <property type="entry name" value="GLFV_DEHYDROGENASE"/>
    <property type="match status" value="1"/>
</dbReference>
<feature type="binding site" evidence="6">
    <location>
        <position position="70"/>
    </location>
    <ligand>
        <name>substrate</name>
    </ligand>
</feature>
<dbReference type="InterPro" id="IPR036291">
    <property type="entry name" value="NAD(P)-bd_dom_sf"/>
</dbReference>
<dbReference type="AlphaFoldDB" id="A0A1F2PNF2"/>
<dbReference type="SUPFAM" id="SSF51735">
    <property type="entry name" value="NAD(P)-binding Rossmann-fold domains"/>
    <property type="match status" value="1"/>
</dbReference>
<evidence type="ECO:0000313" key="11">
    <source>
        <dbReference type="Proteomes" id="UP000176244"/>
    </source>
</evidence>
<dbReference type="Gene3D" id="3.40.50.720">
    <property type="entry name" value="NAD(P)-binding Rossmann-like Domain"/>
    <property type="match status" value="1"/>
</dbReference>
<dbReference type="GO" id="GO:0006538">
    <property type="term" value="P:L-glutamate catabolic process"/>
    <property type="evidence" value="ECO:0007669"/>
    <property type="project" value="TreeGrafter"/>
</dbReference>
<evidence type="ECO:0000256" key="8">
    <source>
        <dbReference type="RuleBase" id="RU004417"/>
    </source>
</evidence>
<feature type="binding site" evidence="6">
    <location>
        <position position="94"/>
    </location>
    <ligand>
        <name>substrate</name>
    </ligand>
</feature>
<evidence type="ECO:0000256" key="1">
    <source>
        <dbReference type="ARBA" id="ARBA00006382"/>
    </source>
</evidence>
<dbReference type="Pfam" id="PF00208">
    <property type="entry name" value="ELFV_dehydrog"/>
    <property type="match status" value="1"/>
</dbReference>
<name>A0A1F2PNF2_9FIRM</name>
<feature type="domain" description="Glutamate/phenylalanine/leucine/valine/L-tryptophan dehydrogenase C-terminal" evidence="9">
    <location>
        <begin position="183"/>
        <end position="416"/>
    </location>
</feature>
<dbReference type="EMBL" id="LKEU01000010">
    <property type="protein sequence ID" value="OFV72344.1"/>
    <property type="molecule type" value="Genomic_DNA"/>
</dbReference>
<dbReference type="InterPro" id="IPR006096">
    <property type="entry name" value="Glu/Leu/Phe/Val/Trp_DH_C"/>
</dbReference>
<dbReference type="InterPro" id="IPR006097">
    <property type="entry name" value="Glu/Leu/Phe/Val/Trp_DH_dimer"/>
</dbReference>
<evidence type="ECO:0000256" key="2">
    <source>
        <dbReference type="ARBA" id="ARBA00012896"/>
    </source>
</evidence>
<sequence length="419" mass="46093">MSEFYDPYSNVVDVMTEAMEIGGMNQYMFDIIKNPQRETKVYLPVEMDDGRVQVFEGYRVQHSNIRGPFKGGIRFHQDCNLNEVKALATWMSLKCAVVNIPYGGAKGGVRVDPNTLSQRELRKLTRRYAFAIEPLIGADMDIPAPDVNTNSQTMAWILDTYSMLKGKPCPGVVTGKPLELGGSKGRNSATGRGVAISTKLILERDGKKLADVSVAISGMGNVGGNAARILFHRGSKIVALSDVSGGIYCENGLDADEISEFLELTGKQLKDYQKAGVRHISHEEVLTCKCDVLIPAALENQINADNAEQLQCSYIIEGANGPTSVAADALLEERGIVLVPDIFANSGGVIVSYFEWVQNIQILTWNREQVNKTLEKIMSAAFIEILEESQQSRCSLRMAAYIIALKRLIYAEEIKGIFP</sequence>
<feature type="site" description="Important for catalysis" evidence="7">
    <location>
        <position position="146"/>
    </location>
</feature>
<proteinExistence type="inferred from homology"/>
<evidence type="ECO:0000256" key="5">
    <source>
        <dbReference type="PIRSR" id="PIRSR000185-1"/>
    </source>
</evidence>
<evidence type="ECO:0000256" key="4">
    <source>
        <dbReference type="PIRNR" id="PIRNR000185"/>
    </source>
</evidence>
<dbReference type="CDD" id="cd01076">
    <property type="entry name" value="NAD_bind_1_Glu_DH"/>
    <property type="match status" value="1"/>
</dbReference>
<comment type="caution">
    <text evidence="10">The sequence shown here is derived from an EMBL/GenBank/DDBJ whole genome shotgun (WGS) entry which is preliminary data.</text>
</comment>
<keyword evidence="3 4" id="KW-0560">Oxidoreductase</keyword>
<dbReference type="OrthoDB" id="9803297at2"/>
<organism evidence="10 11">
    <name type="scientific">Acetobacterium wieringae</name>
    <dbReference type="NCBI Taxonomy" id="52694"/>
    <lineage>
        <taxon>Bacteria</taxon>
        <taxon>Bacillati</taxon>
        <taxon>Bacillota</taxon>
        <taxon>Clostridia</taxon>
        <taxon>Eubacteriales</taxon>
        <taxon>Eubacteriaceae</taxon>
        <taxon>Acetobacterium</taxon>
    </lineage>
</organism>
<dbReference type="GO" id="GO:0000166">
    <property type="term" value="F:nucleotide binding"/>
    <property type="evidence" value="ECO:0007669"/>
    <property type="project" value="UniProtKB-KW"/>
</dbReference>
<dbReference type="InterPro" id="IPR006095">
    <property type="entry name" value="Glu/Leu/Phe/Val/Trp_DH"/>
</dbReference>
<dbReference type="PRINTS" id="PR00082">
    <property type="entry name" value="GLFDHDRGNASE"/>
</dbReference>
<accession>A0A1F2PNF2</accession>
<feature type="binding site" evidence="6">
    <location>
        <position position="190"/>
    </location>
    <ligand>
        <name>NAD(+)</name>
        <dbReference type="ChEBI" id="CHEBI:57540"/>
    </ligand>
</feature>
<dbReference type="InterPro" id="IPR014362">
    <property type="entry name" value="Glu_DH"/>
</dbReference>
<evidence type="ECO:0000256" key="6">
    <source>
        <dbReference type="PIRSR" id="PIRSR000185-2"/>
    </source>
</evidence>
<dbReference type="PANTHER" id="PTHR11606">
    <property type="entry name" value="GLUTAMATE DEHYDROGENASE"/>
    <property type="match status" value="1"/>
</dbReference>
<dbReference type="FunFam" id="3.40.50.10860:FF:000003">
    <property type="entry name" value="Glutamate dehydrogenase"/>
    <property type="match status" value="1"/>
</dbReference>
<evidence type="ECO:0000256" key="7">
    <source>
        <dbReference type="PIRSR" id="PIRSR000185-3"/>
    </source>
</evidence>
<evidence type="ECO:0000313" key="10">
    <source>
        <dbReference type="EMBL" id="OFV72344.1"/>
    </source>
</evidence>
<dbReference type="Proteomes" id="UP000176244">
    <property type="component" value="Unassembled WGS sequence"/>
</dbReference>
<dbReference type="PANTHER" id="PTHR11606:SF13">
    <property type="entry name" value="GLUTAMATE DEHYDROGENASE 1, MITOCHONDRIAL"/>
    <property type="match status" value="1"/>
</dbReference>